<proteinExistence type="predicted"/>
<gene>
    <name evidence="1" type="ORF">BT96DRAFT_950465</name>
</gene>
<keyword evidence="2" id="KW-1185">Reference proteome</keyword>
<dbReference type="EMBL" id="ML770118">
    <property type="protein sequence ID" value="KAE9384573.1"/>
    <property type="molecule type" value="Genomic_DNA"/>
</dbReference>
<name>A0A6A4GGT5_9AGAR</name>
<dbReference type="Proteomes" id="UP000799118">
    <property type="component" value="Unassembled WGS sequence"/>
</dbReference>
<reference evidence="1" key="1">
    <citation type="journal article" date="2019" name="Environ. Microbiol.">
        <title>Fungal ecological strategies reflected in gene transcription - a case study of two litter decomposers.</title>
        <authorList>
            <person name="Barbi F."/>
            <person name="Kohler A."/>
            <person name="Barry K."/>
            <person name="Baskaran P."/>
            <person name="Daum C."/>
            <person name="Fauchery L."/>
            <person name="Ihrmark K."/>
            <person name="Kuo A."/>
            <person name="LaButti K."/>
            <person name="Lipzen A."/>
            <person name="Morin E."/>
            <person name="Grigoriev I.V."/>
            <person name="Henrissat B."/>
            <person name="Lindahl B."/>
            <person name="Martin F."/>
        </authorList>
    </citation>
    <scope>NUCLEOTIDE SEQUENCE</scope>
    <source>
        <strain evidence="1">JB14</strain>
    </source>
</reference>
<evidence type="ECO:0000313" key="2">
    <source>
        <dbReference type="Proteomes" id="UP000799118"/>
    </source>
</evidence>
<organism evidence="1 2">
    <name type="scientific">Gymnopus androsaceus JB14</name>
    <dbReference type="NCBI Taxonomy" id="1447944"/>
    <lineage>
        <taxon>Eukaryota</taxon>
        <taxon>Fungi</taxon>
        <taxon>Dikarya</taxon>
        <taxon>Basidiomycota</taxon>
        <taxon>Agaricomycotina</taxon>
        <taxon>Agaricomycetes</taxon>
        <taxon>Agaricomycetidae</taxon>
        <taxon>Agaricales</taxon>
        <taxon>Marasmiineae</taxon>
        <taxon>Omphalotaceae</taxon>
        <taxon>Gymnopus</taxon>
    </lineage>
</organism>
<protein>
    <submittedName>
        <fullName evidence="1">Uncharacterized protein</fullName>
    </submittedName>
</protein>
<dbReference type="AlphaFoldDB" id="A0A6A4GGT5"/>
<accession>A0A6A4GGT5</accession>
<sequence>MPRRKKYRSAAAKQAANRLKSLGHYYRNKDKINEKRRVDHEVVDNRVLYLCPPKQPKKPYKMGGPEVKPVPLPAKKPLSYHMNSLQKLHAATYKIFAAAGDNPKTYHKYVAMLFKDFMEELDRGGTFHYLDPFLPPLTNLERELGGVYDCVLNLAGPTSEDLAQVGDLQCMLRSAVLAIEEIQMRCLQHGKEELEWRYKNHLFLLQSPGRRREFL</sequence>
<evidence type="ECO:0000313" key="1">
    <source>
        <dbReference type="EMBL" id="KAE9384573.1"/>
    </source>
</evidence>